<sequence>MKRGLKNSGVIRTEWEPQVSEEITKLHECDERLYYSPSVKIGGFIWRFTIDYVVTAAESPTPYVAIFVHCSHEDNNIDWTCWATSEFKIISHSPQPADVSRRSDEPDFYTSEESKGWGYNEFIVWKDLEKYTKNGVITIEVRIVVSETYGSFFSSADLIESNANIRIKQARDNEIEYKLFYVNKEYLMEYSNYFKAVFNRDFEEKKTDKYQLHWSIKDIVADARLDADDLLGNEKYEVLTHKTKVEILEEIAMPHKRTRNIEVIRPFYSFYIPDSEINYIKVNARINCKCNEICQCEHMRLKSFYVNKGILLSYSEYFEDKIKFPLMINQVQSDKTKLPPRRTRKSHSSISDEPGPSAKKSKMDASDKDILIEETIAPFITADEFEELLRVIYPSRKRITDENIKILLRLANILRMPDVIDYCEDFLISQLSKIGVAYSLLELIIFADEYELKELMVIIC</sequence>
<dbReference type="SMART" id="SM00061">
    <property type="entry name" value="MATH"/>
    <property type="match status" value="1"/>
</dbReference>
<dbReference type="CDD" id="cd00121">
    <property type="entry name" value="MATH"/>
    <property type="match status" value="1"/>
</dbReference>
<dbReference type="PANTHER" id="PTHR47022">
    <property type="entry name" value="BTB AND MATH DOMAIN-CONTAINING PROTEIN 36-RELATED"/>
    <property type="match status" value="1"/>
</dbReference>
<feature type="domain" description="MATH" evidence="2">
    <location>
        <begin position="16"/>
        <end position="143"/>
    </location>
</feature>
<dbReference type="AlphaFoldDB" id="A0A914C8N3"/>
<proteinExistence type="predicted"/>
<dbReference type="WBParaSite" id="ACRNAN_Path_597.g2232.t1">
    <property type="protein sequence ID" value="ACRNAN_Path_597.g2232.t1"/>
    <property type="gene ID" value="ACRNAN_Path_597.g2232"/>
</dbReference>
<evidence type="ECO:0000313" key="3">
    <source>
        <dbReference type="Proteomes" id="UP000887540"/>
    </source>
</evidence>
<dbReference type="Gene3D" id="3.30.710.10">
    <property type="entry name" value="Potassium Channel Kv1.1, Chain A"/>
    <property type="match status" value="1"/>
</dbReference>
<feature type="region of interest" description="Disordered" evidence="1">
    <location>
        <begin position="335"/>
        <end position="365"/>
    </location>
</feature>
<keyword evidence="3" id="KW-1185">Reference proteome</keyword>
<dbReference type="InterPro" id="IPR002083">
    <property type="entry name" value="MATH/TRAF_dom"/>
</dbReference>
<dbReference type="InterPro" id="IPR011333">
    <property type="entry name" value="SKP1/BTB/POZ_sf"/>
</dbReference>
<dbReference type="SUPFAM" id="SSF54695">
    <property type="entry name" value="POZ domain"/>
    <property type="match status" value="1"/>
</dbReference>
<dbReference type="Proteomes" id="UP000887540">
    <property type="component" value="Unplaced"/>
</dbReference>
<evidence type="ECO:0000259" key="2">
    <source>
        <dbReference type="PROSITE" id="PS50144"/>
    </source>
</evidence>
<dbReference type="SMART" id="SM00225">
    <property type="entry name" value="BTB"/>
    <property type="match status" value="1"/>
</dbReference>
<dbReference type="PANTHER" id="PTHR47022:SF2">
    <property type="entry name" value="BTB DOMAIN-CONTAINING PROTEIN"/>
    <property type="match status" value="1"/>
</dbReference>
<dbReference type="PROSITE" id="PS50144">
    <property type="entry name" value="MATH"/>
    <property type="match status" value="1"/>
</dbReference>
<feature type="compositionally biased region" description="Basic residues" evidence="1">
    <location>
        <begin position="338"/>
        <end position="347"/>
    </location>
</feature>
<name>A0A914C8N3_9BILA</name>
<reference evidence="4" key="1">
    <citation type="submission" date="2022-11" db="UniProtKB">
        <authorList>
            <consortium name="WormBaseParasite"/>
        </authorList>
    </citation>
    <scope>IDENTIFICATION</scope>
</reference>
<protein>
    <submittedName>
        <fullName evidence="4">MATH domain-containing protein</fullName>
    </submittedName>
</protein>
<dbReference type="Pfam" id="PF00651">
    <property type="entry name" value="BTB"/>
    <property type="match status" value="1"/>
</dbReference>
<accession>A0A914C8N3</accession>
<organism evidence="3 4">
    <name type="scientific">Acrobeloides nanus</name>
    <dbReference type="NCBI Taxonomy" id="290746"/>
    <lineage>
        <taxon>Eukaryota</taxon>
        <taxon>Metazoa</taxon>
        <taxon>Ecdysozoa</taxon>
        <taxon>Nematoda</taxon>
        <taxon>Chromadorea</taxon>
        <taxon>Rhabditida</taxon>
        <taxon>Tylenchina</taxon>
        <taxon>Cephalobomorpha</taxon>
        <taxon>Cephaloboidea</taxon>
        <taxon>Cephalobidae</taxon>
        <taxon>Acrobeloides</taxon>
    </lineage>
</organism>
<dbReference type="InterPro" id="IPR000210">
    <property type="entry name" value="BTB/POZ_dom"/>
</dbReference>
<dbReference type="Pfam" id="PF22486">
    <property type="entry name" value="MATH_2"/>
    <property type="match status" value="1"/>
</dbReference>
<dbReference type="Gene3D" id="2.60.210.10">
    <property type="entry name" value="Apoptosis, Tumor Necrosis Factor Receptor Associated Protein 2, Chain A"/>
    <property type="match status" value="1"/>
</dbReference>
<evidence type="ECO:0000256" key="1">
    <source>
        <dbReference type="SAM" id="MobiDB-lite"/>
    </source>
</evidence>
<dbReference type="InterPro" id="IPR008974">
    <property type="entry name" value="TRAF-like"/>
</dbReference>
<evidence type="ECO:0000313" key="4">
    <source>
        <dbReference type="WBParaSite" id="ACRNAN_Path_597.g2232.t1"/>
    </source>
</evidence>
<dbReference type="SUPFAM" id="SSF49599">
    <property type="entry name" value="TRAF domain-like"/>
    <property type="match status" value="1"/>
</dbReference>